<evidence type="ECO:0000256" key="1">
    <source>
        <dbReference type="ARBA" id="ARBA00008061"/>
    </source>
</evidence>
<keyword evidence="3" id="KW-0809">Transit peptide</keyword>
<protein>
    <submittedName>
        <fullName evidence="7">Glycogen debranching protein GlgX</fullName>
    </submittedName>
</protein>
<dbReference type="GO" id="GO:0004135">
    <property type="term" value="F:amylo-alpha-1,6-glucosidase activity"/>
    <property type="evidence" value="ECO:0007669"/>
    <property type="project" value="InterPro"/>
</dbReference>
<dbReference type="SMART" id="SM00642">
    <property type="entry name" value="Aamy"/>
    <property type="match status" value="1"/>
</dbReference>
<dbReference type="InterPro" id="IPR013783">
    <property type="entry name" value="Ig-like_fold"/>
</dbReference>
<feature type="compositionally biased region" description="Polar residues" evidence="5">
    <location>
        <begin position="490"/>
        <end position="505"/>
    </location>
</feature>
<dbReference type="InterPro" id="IPR017853">
    <property type="entry name" value="GH"/>
</dbReference>
<evidence type="ECO:0000313" key="7">
    <source>
        <dbReference type="EMBL" id="MBW4661142.1"/>
    </source>
</evidence>
<reference evidence="7" key="2">
    <citation type="journal article" date="2022" name="Microbiol. Resour. Announc.">
        <title>Metagenome Sequencing to Explore Phylogenomics of Terrestrial Cyanobacteria.</title>
        <authorList>
            <person name="Ward R.D."/>
            <person name="Stajich J.E."/>
            <person name="Johansen J.R."/>
            <person name="Huntemann M."/>
            <person name="Clum A."/>
            <person name="Foster B."/>
            <person name="Foster B."/>
            <person name="Roux S."/>
            <person name="Palaniappan K."/>
            <person name="Varghese N."/>
            <person name="Mukherjee S."/>
            <person name="Reddy T.B.K."/>
            <person name="Daum C."/>
            <person name="Copeland A."/>
            <person name="Chen I.A."/>
            <person name="Ivanova N.N."/>
            <person name="Kyrpides N.C."/>
            <person name="Shapiro N."/>
            <person name="Eloe-Fadrosh E.A."/>
            <person name="Pietrasiak N."/>
        </authorList>
    </citation>
    <scope>NUCLEOTIDE SEQUENCE</scope>
    <source>
        <strain evidence="7">UHER 2000/2452</strain>
    </source>
</reference>
<feature type="compositionally biased region" description="Basic and acidic residues" evidence="5">
    <location>
        <begin position="477"/>
        <end position="489"/>
    </location>
</feature>
<evidence type="ECO:0000259" key="6">
    <source>
        <dbReference type="SMART" id="SM00642"/>
    </source>
</evidence>
<keyword evidence="2" id="KW-0378">Hydrolase</keyword>
<dbReference type="InterPro" id="IPR004193">
    <property type="entry name" value="Glyco_hydro_13_N"/>
</dbReference>
<dbReference type="Gene3D" id="2.60.40.1180">
    <property type="entry name" value="Golgi alpha-mannosidase II"/>
    <property type="match status" value="1"/>
</dbReference>
<evidence type="ECO:0000256" key="5">
    <source>
        <dbReference type="SAM" id="MobiDB-lite"/>
    </source>
</evidence>
<dbReference type="CDD" id="cd02856">
    <property type="entry name" value="E_set_GDE_Isoamylase_N"/>
    <property type="match status" value="1"/>
</dbReference>
<evidence type="ECO:0000313" key="8">
    <source>
        <dbReference type="Proteomes" id="UP000757435"/>
    </source>
</evidence>
<reference evidence="7" key="1">
    <citation type="submission" date="2021-05" db="EMBL/GenBank/DDBJ databases">
        <authorList>
            <person name="Pietrasiak N."/>
            <person name="Ward R."/>
            <person name="Stajich J.E."/>
            <person name="Kurbessoian T."/>
        </authorList>
    </citation>
    <scope>NUCLEOTIDE SEQUENCE</scope>
    <source>
        <strain evidence="7">UHER 2000/2452</strain>
    </source>
</reference>
<dbReference type="InterPro" id="IPR013780">
    <property type="entry name" value="Glyco_hydro_b"/>
</dbReference>
<comment type="similarity">
    <text evidence="1">Belongs to the glycosyl hydrolase 13 family.</text>
</comment>
<dbReference type="InterPro" id="IPR044505">
    <property type="entry name" value="GlgX_Isoamylase_N_E_set"/>
</dbReference>
<dbReference type="FunFam" id="3.20.20.80:FF:000054">
    <property type="entry name" value="Glycogen debranching enzyme"/>
    <property type="match status" value="1"/>
</dbReference>
<feature type="region of interest" description="Disordered" evidence="5">
    <location>
        <begin position="477"/>
        <end position="505"/>
    </location>
</feature>
<dbReference type="GO" id="GO:0019156">
    <property type="term" value="F:isoamylase activity"/>
    <property type="evidence" value="ECO:0007669"/>
    <property type="project" value="UniProtKB-ARBA"/>
</dbReference>
<dbReference type="Gene3D" id="2.60.40.10">
    <property type="entry name" value="Immunoglobulins"/>
    <property type="match status" value="1"/>
</dbReference>
<dbReference type="CDD" id="cd11326">
    <property type="entry name" value="AmyAc_Glg_debranch"/>
    <property type="match status" value="1"/>
</dbReference>
<dbReference type="Proteomes" id="UP000757435">
    <property type="component" value="Unassembled WGS sequence"/>
</dbReference>
<dbReference type="SUPFAM" id="SSF81296">
    <property type="entry name" value="E set domains"/>
    <property type="match status" value="1"/>
</dbReference>
<comment type="caution">
    <text evidence="7">The sequence shown here is derived from an EMBL/GenBank/DDBJ whole genome shotgun (WGS) entry which is preliminary data.</text>
</comment>
<dbReference type="InterPro" id="IPR011837">
    <property type="entry name" value="Glycogen_debranch_GlgX"/>
</dbReference>
<dbReference type="Pfam" id="PF02922">
    <property type="entry name" value="CBM_48"/>
    <property type="match status" value="1"/>
</dbReference>
<dbReference type="Pfam" id="PF21156">
    <property type="entry name" value="ISOA1-3_C"/>
    <property type="match status" value="1"/>
</dbReference>
<evidence type="ECO:0000256" key="4">
    <source>
        <dbReference type="ARBA" id="ARBA00023295"/>
    </source>
</evidence>
<proteinExistence type="inferred from homology"/>
<accession>A0A951QDZ7</accession>
<dbReference type="InterPro" id="IPR006047">
    <property type="entry name" value="GH13_cat_dom"/>
</dbReference>
<dbReference type="PANTHER" id="PTHR43002">
    <property type="entry name" value="GLYCOGEN DEBRANCHING ENZYME"/>
    <property type="match status" value="1"/>
</dbReference>
<gene>
    <name evidence="7" type="primary">glgX</name>
    <name evidence="7" type="ORF">KME15_20900</name>
</gene>
<feature type="domain" description="Glycosyl hydrolase family 13 catalytic" evidence="6">
    <location>
        <begin position="171"/>
        <end position="579"/>
    </location>
</feature>
<dbReference type="AlphaFoldDB" id="A0A951QDZ7"/>
<dbReference type="SUPFAM" id="SSF51011">
    <property type="entry name" value="Glycosyl hydrolase domain"/>
    <property type="match status" value="1"/>
</dbReference>
<keyword evidence="4" id="KW-0326">Glycosidase</keyword>
<dbReference type="Pfam" id="PF00128">
    <property type="entry name" value="Alpha-amylase"/>
    <property type="match status" value="1"/>
</dbReference>
<organism evidence="7 8">
    <name type="scientific">Drouetiella hepatica Uher 2000/2452</name>
    <dbReference type="NCBI Taxonomy" id="904376"/>
    <lineage>
        <taxon>Bacteria</taxon>
        <taxon>Bacillati</taxon>
        <taxon>Cyanobacteriota</taxon>
        <taxon>Cyanophyceae</taxon>
        <taxon>Oculatellales</taxon>
        <taxon>Oculatellaceae</taxon>
        <taxon>Drouetiella</taxon>
    </lineage>
</organism>
<dbReference type="InterPro" id="IPR048650">
    <property type="entry name" value="ISOA1-3-like_C"/>
</dbReference>
<dbReference type="NCBIfam" id="TIGR02100">
    <property type="entry name" value="glgX_debranch"/>
    <property type="match status" value="1"/>
</dbReference>
<dbReference type="InterPro" id="IPR014756">
    <property type="entry name" value="Ig_E-set"/>
</dbReference>
<evidence type="ECO:0000256" key="3">
    <source>
        <dbReference type="ARBA" id="ARBA00022946"/>
    </source>
</evidence>
<dbReference type="Gene3D" id="3.20.20.80">
    <property type="entry name" value="Glycosidases"/>
    <property type="match status" value="1"/>
</dbReference>
<dbReference type="SUPFAM" id="SSF51445">
    <property type="entry name" value="(Trans)glycosidases"/>
    <property type="match status" value="1"/>
</dbReference>
<dbReference type="EMBL" id="JAHHHD010000030">
    <property type="protein sequence ID" value="MBW4661142.1"/>
    <property type="molecule type" value="Genomic_DNA"/>
</dbReference>
<sequence length="700" mass="79274">MTEDVLPGLSFPLGATVRLGGTNFCIYAKHSAYLELLLFDEPNDPQPARVIRLDPKVNRTFHYWHVFITGVRSGQIYAYRAYGAYAPEQGLRFDPQKVLLDPYARAIVGWEHYSREAAILPGDNCASALRGVVVDSSLYNWEGDQPLEEHHYNWEGDKPLRTPYSQTVIYELHVGGFTKHPSSGVTPSKCGTYAGLIEKIPYLQELGVTAVELLPIHQFDEQDVRPGLTNYWGYSTIAFFAPHMQYSSCRDPLAAVDEFRDMVKALHKAGIEVILDVVFNHTAEANHEGATLSFRGLANTSYYILDENNLALYANYSGCGNTVKTNHEVVARLIIDCLQYWVAEMHVDGFRFDLASVLSRSRSGHILEDPPLLWAIDSNPILVNAKVIAEAWDAAGLYQVGSFAGDRFAEWNGPFRDDVRRFVRGDEGMVSKLAARIMGSPDIYPALDREPNRSINFITCHDGFTLNDLVSYNQKHNEANKEESRDGSNDNHSWNCGQEGETQNPEIERLRNRQMKNLLTILMMSQGTPMLLMGDEVRRSQQGNNNAYCQDSELSWFNWDDLKKQSDFHRFTRLLIHFVQSLKIFRCEEILAVTFASSKPHIVWHGIELGEPDWGEGSHSLAFTLRHPEAGEHLHVILNAYWESLTFELPPLDRGEAWFRVIDTALASPEDITLTESPVIRSNKYRTEARSAVVLTVREI</sequence>
<evidence type="ECO:0000256" key="2">
    <source>
        <dbReference type="ARBA" id="ARBA00022801"/>
    </source>
</evidence>
<name>A0A951QDZ7_9CYAN</name>
<dbReference type="GO" id="GO:0005980">
    <property type="term" value="P:glycogen catabolic process"/>
    <property type="evidence" value="ECO:0007669"/>
    <property type="project" value="InterPro"/>
</dbReference>